<reference evidence="1 2" key="1">
    <citation type="journal article" date="2019" name="Nat. Med.">
        <title>A library of human gut bacterial isolates paired with longitudinal multiomics data enables mechanistic microbiome research.</title>
        <authorList>
            <person name="Poyet M."/>
            <person name="Groussin M."/>
            <person name="Gibbons S.M."/>
            <person name="Avila-Pacheco J."/>
            <person name="Jiang X."/>
            <person name="Kearney S.M."/>
            <person name="Perrotta A.R."/>
            <person name="Berdy B."/>
            <person name="Zhao S."/>
            <person name="Lieberman T.D."/>
            <person name="Swanson P.K."/>
            <person name="Smith M."/>
            <person name="Roesemann S."/>
            <person name="Alexander J.E."/>
            <person name="Rich S.A."/>
            <person name="Livny J."/>
            <person name="Vlamakis H."/>
            <person name="Clish C."/>
            <person name="Bullock K."/>
            <person name="Deik A."/>
            <person name="Scott J."/>
            <person name="Pierce K.A."/>
            <person name="Xavier R.J."/>
            <person name="Alm E.J."/>
        </authorList>
    </citation>
    <scope>NUCLEOTIDE SEQUENCE [LARGE SCALE GENOMIC DNA]</scope>
    <source>
        <strain evidence="1 2">BIOML-A16</strain>
    </source>
</reference>
<proteinExistence type="predicted"/>
<feature type="non-terminal residue" evidence="1">
    <location>
        <position position="1"/>
    </location>
</feature>
<dbReference type="Proteomes" id="UP000438288">
    <property type="component" value="Unassembled WGS sequence"/>
</dbReference>
<evidence type="ECO:0000313" key="2">
    <source>
        <dbReference type="Proteomes" id="UP000438288"/>
    </source>
</evidence>
<protein>
    <submittedName>
        <fullName evidence="1">PqqD family protein</fullName>
    </submittedName>
</protein>
<sequence length="47" mass="5289">KRLSGKDFTLQEAALVLVESYHISQEQAERDVVIWADALKKCSALLD</sequence>
<organism evidence="1 2">
    <name type="scientific">Bacteroides xylanisolvens</name>
    <dbReference type="NCBI Taxonomy" id="371601"/>
    <lineage>
        <taxon>Bacteria</taxon>
        <taxon>Pseudomonadati</taxon>
        <taxon>Bacteroidota</taxon>
        <taxon>Bacteroidia</taxon>
        <taxon>Bacteroidales</taxon>
        <taxon>Bacteroidaceae</taxon>
        <taxon>Bacteroides</taxon>
    </lineage>
</organism>
<comment type="caution">
    <text evidence="1">The sequence shown here is derived from an EMBL/GenBank/DDBJ whole genome shotgun (WGS) entry which is preliminary data.</text>
</comment>
<evidence type="ECO:0000313" key="1">
    <source>
        <dbReference type="EMBL" id="KAB6335038.1"/>
    </source>
</evidence>
<dbReference type="AlphaFoldDB" id="A0A7J5Q371"/>
<gene>
    <name evidence="1" type="ORF">GAZ43_27230</name>
</gene>
<name>A0A7J5Q371_9BACE</name>
<accession>A0A7J5Q371</accession>
<dbReference type="EMBL" id="WDCP01000197">
    <property type="protein sequence ID" value="KAB6335038.1"/>
    <property type="molecule type" value="Genomic_DNA"/>
</dbReference>